<sequence length="461" mass="48483">MNRRDWLKGAASGLGAAGAALAWPGIVSRAYALPAQADARFLLVFLRGGYDACSVLVPAGSDFYRAVRPTIAIRAPLAAGAPPDPAAALALAAGFEADAGARGIGSWALHPALRDSMLPLWQRQQLAFLPFAGTADLSRSHFETQDGIEAGLPSALAAAGAARGSGFLNRLALAMGGRTAPVAFTDGMPTVLSGTRDVPNVSLKGTGRAPFDARQARLLAQMYRGTRFEPLIDEGFELRQAVAQEAEAMQRRAAMPAAAMGDGTSGTSGTTGTTGAGGTLAARLEEMQAANRHALSAKGFELEARRMAGLMRDKFNLAFIDVGGWDTHVNQGAAQGQLANLLDNLGRGLAGFAEEMGPAWSKTTVVVISEFGRTFRENGTRGTDHGHGTVYWVAGGTVRGGRIAGDQVAVEERTLNQNRDWPVLNEYRAVLGGLFQRLYGLDESRLAQVFPGARPRDIGLV</sequence>
<dbReference type="PANTHER" id="PTHR43737">
    <property type="entry name" value="BLL7424 PROTEIN"/>
    <property type="match status" value="1"/>
</dbReference>
<dbReference type="EMBL" id="CP017755">
    <property type="protein sequence ID" value="AOZ10919.1"/>
    <property type="molecule type" value="Genomic_DNA"/>
</dbReference>
<dbReference type="RefSeq" id="WP_071073417.1">
    <property type="nucleotide sequence ID" value="NZ_CP017755.1"/>
</dbReference>
<dbReference type="PROSITE" id="PS51318">
    <property type="entry name" value="TAT"/>
    <property type="match status" value="1"/>
</dbReference>
<gene>
    <name evidence="1" type="ORF">BKK80_29775</name>
</gene>
<dbReference type="InterPro" id="IPR006311">
    <property type="entry name" value="TAT_signal"/>
</dbReference>
<protein>
    <recommendedName>
        <fullName evidence="3">DUF1501 domain-containing protein</fullName>
    </recommendedName>
</protein>
<proteinExistence type="predicted"/>
<dbReference type="Pfam" id="PF07394">
    <property type="entry name" value="DUF1501"/>
    <property type="match status" value="1"/>
</dbReference>
<evidence type="ECO:0000313" key="1">
    <source>
        <dbReference type="EMBL" id="AOZ10919.1"/>
    </source>
</evidence>
<name>A0ABM6FG68_9BURK</name>
<reference evidence="1 2" key="1">
    <citation type="submission" date="2016-10" db="EMBL/GenBank/DDBJ databases">
        <title>Complete genome sequences of three Cupriavidus strains isolated from various Malaysian environments.</title>
        <authorList>
            <person name="Abdullah A.A.-A."/>
            <person name="Shafie N.A.H."/>
            <person name="Lau N.S."/>
        </authorList>
    </citation>
    <scope>NUCLEOTIDE SEQUENCE [LARGE SCALE GENOMIC DNA]</scope>
    <source>
        <strain evidence="1 2">USMAA1020</strain>
    </source>
</reference>
<evidence type="ECO:0008006" key="3">
    <source>
        <dbReference type="Google" id="ProtNLM"/>
    </source>
</evidence>
<dbReference type="InterPro" id="IPR010869">
    <property type="entry name" value="DUF1501"/>
</dbReference>
<dbReference type="PANTHER" id="PTHR43737:SF1">
    <property type="entry name" value="DUF1501 DOMAIN-CONTAINING PROTEIN"/>
    <property type="match status" value="1"/>
</dbReference>
<organism evidence="1 2">
    <name type="scientific">Cupriavidus malaysiensis</name>
    <dbReference type="NCBI Taxonomy" id="367825"/>
    <lineage>
        <taxon>Bacteria</taxon>
        <taxon>Pseudomonadati</taxon>
        <taxon>Pseudomonadota</taxon>
        <taxon>Betaproteobacteria</taxon>
        <taxon>Burkholderiales</taxon>
        <taxon>Burkholderiaceae</taxon>
        <taxon>Cupriavidus</taxon>
    </lineage>
</organism>
<dbReference type="Proteomes" id="UP000177515">
    <property type="component" value="Chromosome 2"/>
</dbReference>
<accession>A0ABM6FG68</accession>
<keyword evidence="2" id="KW-1185">Reference proteome</keyword>
<evidence type="ECO:0000313" key="2">
    <source>
        <dbReference type="Proteomes" id="UP000177515"/>
    </source>
</evidence>